<dbReference type="eggNOG" id="ENOG5031E3W">
    <property type="taxonomic scope" value="Bacteria"/>
</dbReference>
<organism evidence="1 2">
    <name type="scientific">Nocardia cyriacigeorgica (strain GUH-2)</name>
    <dbReference type="NCBI Taxonomy" id="1127134"/>
    <lineage>
        <taxon>Bacteria</taxon>
        <taxon>Bacillati</taxon>
        <taxon>Actinomycetota</taxon>
        <taxon>Actinomycetes</taxon>
        <taxon>Mycobacteriales</taxon>
        <taxon>Nocardiaceae</taxon>
        <taxon>Nocardia</taxon>
    </lineage>
</organism>
<gene>
    <name evidence="1" type="ordered locus">NOCYR_0664</name>
</gene>
<dbReference type="RefSeq" id="WP_014348953.1">
    <property type="nucleotide sequence ID" value="NC_016887.1"/>
</dbReference>
<reference evidence="1 2" key="1">
    <citation type="journal article" date="2012" name="J. Bacteriol.">
        <title>Genome sequence of the human- and animal-pathogenic strain Nocardia cyriacigeorgica GUH-2.</title>
        <authorList>
            <person name="Zoropogui A."/>
            <person name="Pujic P."/>
            <person name="Normand P."/>
            <person name="Barbe V."/>
            <person name="Beaman B."/>
            <person name="Beaman L."/>
            <person name="Boiron P."/>
            <person name="Colinon C."/>
            <person name="Deredjian A."/>
            <person name="Graindorge A."/>
            <person name="Mangenot S."/>
            <person name="Nazaret S."/>
            <person name="Neto M."/>
            <person name="Petit S."/>
            <person name="Roche D."/>
            <person name="Vallenet D."/>
            <person name="Rodriguez-Nava V."/>
            <person name="Richard Y."/>
            <person name="Cournoyer B."/>
            <person name="Blaha D."/>
        </authorList>
    </citation>
    <scope>NUCLEOTIDE SEQUENCE [LARGE SCALE GENOMIC DNA]</scope>
    <source>
        <strain evidence="1 2">GUH-2</strain>
    </source>
</reference>
<keyword evidence="2" id="KW-1185">Reference proteome</keyword>
<dbReference type="AlphaFoldDB" id="H6QY31"/>
<sequence>MRRTGIGLWLLGVGLTLSSLRPRLPWRAGARSGVLSGAARRELLLRGTHGTATVLGVRPRRSEAGHVFWVRVQLDGEPPYETRVRQRVREADLDRMRPGDVIFCRVDPGDRERVVLHVSNDADPGRVGIAKILSDGRRAQATVLAATPMAADYSGRDDPVLRLDLELQAWDEPAPWRVRLVQPVPLSAISLVDLGKRLEVAFFTVDKGESVAVDWAASLGER</sequence>
<dbReference type="KEGG" id="ncy:NOCYR_0664"/>
<name>H6QY31_NOCCG</name>
<dbReference type="Proteomes" id="UP000008190">
    <property type="component" value="Chromosome"/>
</dbReference>
<evidence type="ECO:0000313" key="1">
    <source>
        <dbReference type="EMBL" id="CCF61479.1"/>
    </source>
</evidence>
<dbReference type="EMBL" id="FO082843">
    <property type="protein sequence ID" value="CCF61479.1"/>
    <property type="molecule type" value="Genomic_DNA"/>
</dbReference>
<protein>
    <submittedName>
        <fullName evidence="1">Uncharacterized protein</fullName>
    </submittedName>
</protein>
<proteinExistence type="predicted"/>
<dbReference type="HOGENOM" id="CLU_1244247_0_0_11"/>
<evidence type="ECO:0000313" key="2">
    <source>
        <dbReference type="Proteomes" id="UP000008190"/>
    </source>
</evidence>
<accession>H6QY31</accession>